<keyword evidence="2" id="KW-0732">Signal</keyword>
<evidence type="ECO:0000256" key="1">
    <source>
        <dbReference type="SAM" id="MobiDB-lite"/>
    </source>
</evidence>
<sequence>MHSGWVMAMTKTCLSLVIEKLIKGHAQGNPGTKRHIHRLVSRKRNVTKLSIEQVDGREFTRSSPIQNSPLTQELDSNQRPTSAQIRSRVPYRATVPTPLPTEPLLGRSQCAYVQ</sequence>
<gene>
    <name evidence="3" type="ORF">RRG08_037526</name>
</gene>
<proteinExistence type="predicted"/>
<evidence type="ECO:0000313" key="4">
    <source>
        <dbReference type="Proteomes" id="UP001283361"/>
    </source>
</evidence>
<reference evidence="3" key="1">
    <citation type="journal article" date="2023" name="G3 (Bethesda)">
        <title>A reference genome for the long-term kleptoplast-retaining sea slug Elysia crispata morphotype clarki.</title>
        <authorList>
            <person name="Eastman K.E."/>
            <person name="Pendleton A.L."/>
            <person name="Shaikh M.A."/>
            <person name="Suttiyut T."/>
            <person name="Ogas R."/>
            <person name="Tomko P."/>
            <person name="Gavelis G."/>
            <person name="Widhalm J.R."/>
            <person name="Wisecaver J.H."/>
        </authorList>
    </citation>
    <scope>NUCLEOTIDE SEQUENCE</scope>
    <source>
        <strain evidence="3">ECLA1</strain>
    </source>
</reference>
<dbReference type="AlphaFoldDB" id="A0AAE1A450"/>
<evidence type="ECO:0000313" key="3">
    <source>
        <dbReference type="EMBL" id="KAK3780588.1"/>
    </source>
</evidence>
<feature type="chain" id="PRO_5042003381" evidence="2">
    <location>
        <begin position="16"/>
        <end position="114"/>
    </location>
</feature>
<dbReference type="EMBL" id="JAWDGP010002704">
    <property type="protein sequence ID" value="KAK3780588.1"/>
    <property type="molecule type" value="Genomic_DNA"/>
</dbReference>
<evidence type="ECO:0000256" key="2">
    <source>
        <dbReference type="SAM" id="SignalP"/>
    </source>
</evidence>
<accession>A0AAE1A450</accession>
<dbReference type="Proteomes" id="UP001283361">
    <property type="component" value="Unassembled WGS sequence"/>
</dbReference>
<feature type="region of interest" description="Disordered" evidence="1">
    <location>
        <begin position="51"/>
        <end position="107"/>
    </location>
</feature>
<organism evidence="3 4">
    <name type="scientific">Elysia crispata</name>
    <name type="common">lettuce slug</name>
    <dbReference type="NCBI Taxonomy" id="231223"/>
    <lineage>
        <taxon>Eukaryota</taxon>
        <taxon>Metazoa</taxon>
        <taxon>Spiralia</taxon>
        <taxon>Lophotrochozoa</taxon>
        <taxon>Mollusca</taxon>
        <taxon>Gastropoda</taxon>
        <taxon>Heterobranchia</taxon>
        <taxon>Euthyneura</taxon>
        <taxon>Panpulmonata</taxon>
        <taxon>Sacoglossa</taxon>
        <taxon>Placobranchoidea</taxon>
        <taxon>Plakobranchidae</taxon>
        <taxon>Elysia</taxon>
    </lineage>
</organism>
<feature type="compositionally biased region" description="Polar residues" evidence="1">
    <location>
        <begin position="61"/>
        <end position="85"/>
    </location>
</feature>
<comment type="caution">
    <text evidence="3">The sequence shown here is derived from an EMBL/GenBank/DDBJ whole genome shotgun (WGS) entry which is preliminary data.</text>
</comment>
<feature type="signal peptide" evidence="2">
    <location>
        <begin position="1"/>
        <end position="15"/>
    </location>
</feature>
<protein>
    <submittedName>
        <fullName evidence="3">Uncharacterized protein</fullName>
    </submittedName>
</protein>
<name>A0AAE1A450_9GAST</name>
<keyword evidence="4" id="KW-1185">Reference proteome</keyword>